<sequence length="289" mass="32174">MAIKRFRGIVAVVNELDQREVHLFFGYSSQSYRDFDRQVLPTVKEKVLPFLAHGATLVGFGDPVDERNPTISNVVRQIKEWRPDVKVLVIGISELRKLPDPSYADFVLYHDSWEEGEYKYGGVNPVTGEPCSNTKIWLELHHLLEWGVSKIWVLGGGKVTLQEMRLAAEEAQIPIDAFLFAPKRMTQRARGDIASLRSLCHPKSPSRLPNATLHFDFGSSSWLRTMLSTCLPGASASAGSEGKRGLTRGVKMVIAAVVGASAGFFVWWIHQSGSAWVVSRLKWLGLDLG</sequence>
<protein>
    <submittedName>
        <fullName evidence="2">Uncharacterized protein</fullName>
    </submittedName>
</protein>
<keyword evidence="1" id="KW-0472">Membrane</keyword>
<dbReference type="VEuPathDB" id="CryptoDB:Cvel_15291"/>
<keyword evidence="1" id="KW-1133">Transmembrane helix</keyword>
<dbReference type="EMBL" id="CDMZ01000136">
    <property type="protein sequence ID" value="CEM07682.1"/>
    <property type="molecule type" value="Genomic_DNA"/>
</dbReference>
<organism evidence="2">
    <name type="scientific">Chromera velia CCMP2878</name>
    <dbReference type="NCBI Taxonomy" id="1169474"/>
    <lineage>
        <taxon>Eukaryota</taxon>
        <taxon>Sar</taxon>
        <taxon>Alveolata</taxon>
        <taxon>Colpodellida</taxon>
        <taxon>Chromeraceae</taxon>
        <taxon>Chromera</taxon>
    </lineage>
</organism>
<evidence type="ECO:0000313" key="2">
    <source>
        <dbReference type="EMBL" id="CEM07682.1"/>
    </source>
</evidence>
<feature type="transmembrane region" description="Helical" evidence="1">
    <location>
        <begin position="252"/>
        <end position="270"/>
    </location>
</feature>
<accession>A0A0G4F6N9</accession>
<name>A0A0G4F6N9_9ALVE</name>
<dbReference type="AlphaFoldDB" id="A0A0G4F6N9"/>
<keyword evidence="1" id="KW-0812">Transmembrane</keyword>
<reference evidence="2" key="1">
    <citation type="submission" date="2014-11" db="EMBL/GenBank/DDBJ databases">
        <authorList>
            <person name="Otto D Thomas"/>
            <person name="Naeem Raeece"/>
        </authorList>
    </citation>
    <scope>NUCLEOTIDE SEQUENCE</scope>
</reference>
<evidence type="ECO:0000256" key="1">
    <source>
        <dbReference type="SAM" id="Phobius"/>
    </source>
</evidence>
<proteinExistence type="predicted"/>
<gene>
    <name evidence="2" type="ORF">Cvel_15291</name>
</gene>